<reference evidence="2" key="1">
    <citation type="journal article" date="2020" name="mSystems">
        <title>Genome- and Community-Level Interaction Insights into Carbon Utilization and Element Cycling Functions of Hydrothermarchaeota in Hydrothermal Sediment.</title>
        <authorList>
            <person name="Zhou Z."/>
            <person name="Liu Y."/>
            <person name="Xu W."/>
            <person name="Pan J."/>
            <person name="Luo Z.H."/>
            <person name="Li M."/>
        </authorList>
    </citation>
    <scope>NUCLEOTIDE SEQUENCE [LARGE SCALE GENOMIC DNA]</scope>
    <source>
        <strain evidence="2">SpSt-508</strain>
    </source>
</reference>
<feature type="transmembrane region" description="Helical" evidence="1">
    <location>
        <begin position="107"/>
        <end position="132"/>
    </location>
</feature>
<evidence type="ECO:0000313" key="2">
    <source>
        <dbReference type="EMBL" id="HGT38803.1"/>
    </source>
</evidence>
<organism evidence="2">
    <name type="scientific">Schlesneria paludicola</name>
    <dbReference type="NCBI Taxonomy" id="360056"/>
    <lineage>
        <taxon>Bacteria</taxon>
        <taxon>Pseudomonadati</taxon>
        <taxon>Planctomycetota</taxon>
        <taxon>Planctomycetia</taxon>
        <taxon>Planctomycetales</taxon>
        <taxon>Planctomycetaceae</taxon>
        <taxon>Schlesneria</taxon>
    </lineage>
</organism>
<sequence length="231" mass="25074">MTVDLRKQQELEELRARLARLEAELAAEAGPGNWPPHGFYMEYYAATGFMLGIFGAMASLLVNVIGAPVAGKSPLELIRVYLTFPLGAEALQLAAQQKDVYAIGDGVMLAIGCCLYLATGMVLGVPFFVALVRFSDGKSLLYRLAVATVLSQVLWLFNFYALLSWIQPAVTGGNWITDPAVLPPWVASVTHLVFGWTLALMYPLGRFQPYQQPTFADESAAKSEARGGALP</sequence>
<evidence type="ECO:0000256" key="1">
    <source>
        <dbReference type="SAM" id="Phobius"/>
    </source>
</evidence>
<dbReference type="EMBL" id="DSVQ01000012">
    <property type="protein sequence ID" value="HGT38803.1"/>
    <property type="molecule type" value="Genomic_DNA"/>
</dbReference>
<comment type="caution">
    <text evidence="2">The sequence shown here is derived from an EMBL/GenBank/DDBJ whole genome shotgun (WGS) entry which is preliminary data.</text>
</comment>
<accession>A0A7C4QND3</accession>
<keyword evidence="1" id="KW-0472">Membrane</keyword>
<evidence type="ECO:0008006" key="3">
    <source>
        <dbReference type="Google" id="ProtNLM"/>
    </source>
</evidence>
<feature type="transmembrane region" description="Helical" evidence="1">
    <location>
        <begin position="43"/>
        <end position="65"/>
    </location>
</feature>
<protein>
    <recommendedName>
        <fullName evidence="3">DUF1440 domain-containing protein</fullName>
    </recommendedName>
</protein>
<feature type="transmembrane region" description="Helical" evidence="1">
    <location>
        <begin position="144"/>
        <end position="165"/>
    </location>
</feature>
<keyword evidence="1" id="KW-1133">Transmembrane helix</keyword>
<keyword evidence="1" id="KW-0812">Transmembrane</keyword>
<gene>
    <name evidence="2" type="ORF">ENS64_06005</name>
</gene>
<name>A0A7C4QND3_9PLAN</name>
<feature type="transmembrane region" description="Helical" evidence="1">
    <location>
        <begin position="185"/>
        <end position="204"/>
    </location>
</feature>
<dbReference type="AlphaFoldDB" id="A0A7C4QND3"/>
<proteinExistence type="predicted"/>